<dbReference type="EMBL" id="JACCBU010000001">
    <property type="protein sequence ID" value="NYE71769.1"/>
    <property type="molecule type" value="Genomic_DNA"/>
</dbReference>
<evidence type="ECO:0000256" key="1">
    <source>
        <dbReference type="ARBA" id="ARBA00004141"/>
    </source>
</evidence>
<keyword evidence="7" id="KW-1185">Reference proteome</keyword>
<name>A0A7Y9I7L7_9ACTN</name>
<evidence type="ECO:0000313" key="6">
    <source>
        <dbReference type="EMBL" id="NYE71769.1"/>
    </source>
</evidence>
<keyword evidence="2 5" id="KW-0812">Transmembrane</keyword>
<comment type="caution">
    <text evidence="6">The sequence shown here is derived from an EMBL/GenBank/DDBJ whole genome shotgun (WGS) entry which is preliminary data.</text>
</comment>
<dbReference type="Proteomes" id="UP000569914">
    <property type="component" value="Unassembled WGS sequence"/>
</dbReference>
<organism evidence="6 7">
    <name type="scientific">Microlunatus parietis</name>
    <dbReference type="NCBI Taxonomy" id="682979"/>
    <lineage>
        <taxon>Bacteria</taxon>
        <taxon>Bacillati</taxon>
        <taxon>Actinomycetota</taxon>
        <taxon>Actinomycetes</taxon>
        <taxon>Propionibacteriales</taxon>
        <taxon>Propionibacteriaceae</taxon>
        <taxon>Microlunatus</taxon>
    </lineage>
</organism>
<evidence type="ECO:0000256" key="2">
    <source>
        <dbReference type="ARBA" id="ARBA00022692"/>
    </source>
</evidence>
<dbReference type="RefSeq" id="WP_179752137.1">
    <property type="nucleotide sequence ID" value="NZ_JACCBU010000001.1"/>
</dbReference>
<protein>
    <submittedName>
        <fullName evidence="6">Putative membrane protein YphA (DoxX/SURF4 family)</fullName>
    </submittedName>
</protein>
<comment type="subcellular location">
    <subcellularLocation>
        <location evidence="1">Membrane</location>
        <topology evidence="1">Multi-pass membrane protein</topology>
    </subcellularLocation>
</comment>
<evidence type="ECO:0000256" key="4">
    <source>
        <dbReference type="ARBA" id="ARBA00023136"/>
    </source>
</evidence>
<gene>
    <name evidence="6" type="ORF">BKA15_003098</name>
</gene>
<feature type="transmembrane region" description="Helical" evidence="5">
    <location>
        <begin position="72"/>
        <end position="100"/>
    </location>
</feature>
<keyword evidence="3 5" id="KW-1133">Transmembrane helix</keyword>
<feature type="transmembrane region" description="Helical" evidence="5">
    <location>
        <begin position="106"/>
        <end position="126"/>
    </location>
</feature>
<proteinExistence type="predicted"/>
<keyword evidence="4 5" id="KW-0472">Membrane</keyword>
<dbReference type="GO" id="GO:0016020">
    <property type="term" value="C:membrane"/>
    <property type="evidence" value="ECO:0007669"/>
    <property type="project" value="UniProtKB-SubCell"/>
</dbReference>
<reference evidence="6 7" key="1">
    <citation type="submission" date="2020-07" db="EMBL/GenBank/DDBJ databases">
        <title>Sequencing the genomes of 1000 actinobacteria strains.</title>
        <authorList>
            <person name="Klenk H.-P."/>
        </authorList>
    </citation>
    <scope>NUCLEOTIDE SEQUENCE [LARGE SCALE GENOMIC DNA]</scope>
    <source>
        <strain evidence="6 7">DSM 22083</strain>
    </source>
</reference>
<sequence>MTTQTLSATAVRPARTGGRVRTVSSWILQVALASQFAMAGIPKLAGDPLMVGMFDVLGAGQWLRYVVGALEVAGAVGLLIAPLAGIAAIGLFALMIGAAVSCVGPLATSPAIPLTVAAVAAVVVLLRRHRLLAFVTVIRRYAERTATTRKAR</sequence>
<dbReference type="AlphaFoldDB" id="A0A7Y9I7L7"/>
<accession>A0A7Y9I7L7</accession>
<evidence type="ECO:0000256" key="3">
    <source>
        <dbReference type="ARBA" id="ARBA00022989"/>
    </source>
</evidence>
<dbReference type="Pfam" id="PF13564">
    <property type="entry name" value="DoxX_2"/>
    <property type="match status" value="1"/>
</dbReference>
<evidence type="ECO:0000313" key="7">
    <source>
        <dbReference type="Proteomes" id="UP000569914"/>
    </source>
</evidence>
<dbReference type="InterPro" id="IPR032808">
    <property type="entry name" value="DoxX"/>
</dbReference>
<evidence type="ECO:0000256" key="5">
    <source>
        <dbReference type="SAM" id="Phobius"/>
    </source>
</evidence>